<keyword evidence="7" id="KW-1185">Reference proteome</keyword>
<evidence type="ECO:0000313" key="6">
    <source>
        <dbReference type="EMBL" id="KAK2733832.1"/>
    </source>
</evidence>
<dbReference type="SUPFAM" id="SSF51905">
    <property type="entry name" value="FAD/NAD(P)-binding domain"/>
    <property type="match status" value="1"/>
</dbReference>
<evidence type="ECO:0000313" key="7">
    <source>
        <dbReference type="Proteomes" id="UP001281614"/>
    </source>
</evidence>
<evidence type="ECO:0000256" key="1">
    <source>
        <dbReference type="ARBA" id="ARBA00001974"/>
    </source>
</evidence>
<keyword evidence="3" id="KW-0274">FAD</keyword>
<dbReference type="InterPro" id="IPR003953">
    <property type="entry name" value="FAD-dep_OxRdtase_2_FAD-bd"/>
</dbReference>
<feature type="domain" description="FAD-dependent oxidoreductase 2 FAD-binding" evidence="5">
    <location>
        <begin position="37"/>
        <end position="136"/>
    </location>
</feature>
<dbReference type="EMBL" id="VYYT01000488">
    <property type="protein sequence ID" value="KAK2733832.1"/>
    <property type="molecule type" value="Genomic_DNA"/>
</dbReference>
<protein>
    <submittedName>
        <fullName evidence="6">3-oxosteroid 1-dehydrogenase</fullName>
    </submittedName>
</protein>
<keyword evidence="4" id="KW-0560">Oxidoreductase</keyword>
<comment type="cofactor">
    <cofactor evidence="1">
        <name>FAD</name>
        <dbReference type="ChEBI" id="CHEBI:57692"/>
    </cofactor>
</comment>
<keyword evidence="2" id="KW-0285">Flavoprotein</keyword>
<evidence type="ECO:0000259" key="5">
    <source>
        <dbReference type="Pfam" id="PF00890"/>
    </source>
</evidence>
<comment type="caution">
    <text evidence="6">The sequence shown here is derived from an EMBL/GenBank/DDBJ whole genome shotgun (WGS) entry which is preliminary data.</text>
</comment>
<name>A0AAD9Y3H7_COLKA</name>
<evidence type="ECO:0000256" key="2">
    <source>
        <dbReference type="ARBA" id="ARBA00022630"/>
    </source>
</evidence>
<proteinExistence type="predicted"/>
<dbReference type="PANTHER" id="PTHR43400">
    <property type="entry name" value="FUMARATE REDUCTASE"/>
    <property type="match status" value="1"/>
</dbReference>
<accession>A0AAD9Y3H7</accession>
<evidence type="ECO:0000256" key="4">
    <source>
        <dbReference type="ARBA" id="ARBA00023002"/>
    </source>
</evidence>
<dbReference type="Pfam" id="PF00890">
    <property type="entry name" value="FAD_binding_2"/>
    <property type="match status" value="1"/>
</dbReference>
<dbReference type="Proteomes" id="UP001281614">
    <property type="component" value="Unassembled WGS sequence"/>
</dbReference>
<dbReference type="AlphaFoldDB" id="A0AAD9Y3H7"/>
<dbReference type="PANTHER" id="PTHR43400:SF10">
    <property type="entry name" value="3-OXOSTEROID 1-DEHYDROGENASE"/>
    <property type="match status" value="1"/>
</dbReference>
<dbReference type="InterPro" id="IPR036188">
    <property type="entry name" value="FAD/NAD-bd_sf"/>
</dbReference>
<dbReference type="Gene3D" id="3.50.50.60">
    <property type="entry name" value="FAD/NAD(P)-binding domain"/>
    <property type="match status" value="1"/>
</dbReference>
<organism evidence="6 7">
    <name type="scientific">Colletotrichum kahawae</name>
    <name type="common">Coffee berry disease fungus</name>
    <dbReference type="NCBI Taxonomy" id="34407"/>
    <lineage>
        <taxon>Eukaryota</taxon>
        <taxon>Fungi</taxon>
        <taxon>Dikarya</taxon>
        <taxon>Ascomycota</taxon>
        <taxon>Pezizomycotina</taxon>
        <taxon>Sordariomycetes</taxon>
        <taxon>Hypocreomycetidae</taxon>
        <taxon>Glomerellales</taxon>
        <taxon>Glomerellaceae</taxon>
        <taxon>Colletotrichum</taxon>
        <taxon>Colletotrichum gloeosporioides species complex</taxon>
    </lineage>
</organism>
<gene>
    <name evidence="6" type="ORF">CKAH01_08246</name>
</gene>
<evidence type="ECO:0000256" key="3">
    <source>
        <dbReference type="ARBA" id="ARBA00022827"/>
    </source>
</evidence>
<sequence length="137" mass="14602">MLRRGVLVAGTLPRLSSLRQMRPFTTSRHLLSNSKVDVLIIGSGAGSLTAALRAKHHNLRVAVIEKQPTIGGASAISGGGLWIPNNPVSNVKDSKQDASEYFDQAVGDVGPASSPARRHAYLDNAPKMIAFLQEEGF</sequence>
<dbReference type="InterPro" id="IPR050315">
    <property type="entry name" value="FAD-oxidoreductase_2"/>
</dbReference>
<dbReference type="GO" id="GO:0016491">
    <property type="term" value="F:oxidoreductase activity"/>
    <property type="evidence" value="ECO:0007669"/>
    <property type="project" value="UniProtKB-KW"/>
</dbReference>
<reference evidence="6" key="1">
    <citation type="submission" date="2023-02" db="EMBL/GenBank/DDBJ databases">
        <title>Colletotrichum kahawae CIFC_Que2 genome sequencing and assembly.</title>
        <authorList>
            <person name="Baroncelli R."/>
        </authorList>
    </citation>
    <scope>NUCLEOTIDE SEQUENCE</scope>
    <source>
        <strain evidence="6">CIFC_Que2</strain>
    </source>
</reference>